<evidence type="ECO:0000256" key="3">
    <source>
        <dbReference type="ARBA" id="ARBA00022763"/>
    </source>
</evidence>
<dbReference type="OrthoDB" id="361494at2759"/>
<dbReference type="InterPro" id="IPR019775">
    <property type="entry name" value="WD40_repeat_CS"/>
</dbReference>
<feature type="compositionally biased region" description="Basic and acidic residues" evidence="6">
    <location>
        <begin position="41"/>
        <end position="63"/>
    </location>
</feature>
<feature type="region of interest" description="Disordered" evidence="6">
    <location>
        <begin position="38"/>
        <end position="63"/>
    </location>
</feature>
<dbReference type="GO" id="GO:0000209">
    <property type="term" value="P:protein polyubiquitination"/>
    <property type="evidence" value="ECO:0007669"/>
    <property type="project" value="TreeGrafter"/>
</dbReference>
<evidence type="ECO:0000313" key="7">
    <source>
        <dbReference type="EMBL" id="KAF2156816.1"/>
    </source>
</evidence>
<dbReference type="Pfam" id="PF00400">
    <property type="entry name" value="WD40"/>
    <property type="match status" value="4"/>
</dbReference>
<evidence type="ECO:0000256" key="4">
    <source>
        <dbReference type="ARBA" id="ARBA00023204"/>
    </source>
</evidence>
<gene>
    <name evidence="7" type="ORF">K461DRAFT_234578</name>
</gene>
<keyword evidence="1 5" id="KW-0853">WD repeat</keyword>
<dbReference type="Proteomes" id="UP000799439">
    <property type="component" value="Unassembled WGS sequence"/>
</dbReference>
<evidence type="ECO:0000256" key="5">
    <source>
        <dbReference type="PROSITE-ProRule" id="PRU00221"/>
    </source>
</evidence>
<keyword evidence="3" id="KW-0227">DNA damage</keyword>
<proteinExistence type="predicted"/>
<evidence type="ECO:0000256" key="2">
    <source>
        <dbReference type="ARBA" id="ARBA00022737"/>
    </source>
</evidence>
<dbReference type="InterPro" id="IPR042238">
    <property type="entry name" value="Rad28/ERCC8/Ckn1/ATCSA-1"/>
</dbReference>
<dbReference type="PANTHER" id="PTHR46202">
    <property type="entry name" value="DNA EXCISION REPAIR PROTEIN ERCC-8"/>
    <property type="match status" value="1"/>
</dbReference>
<dbReference type="GO" id="GO:0031464">
    <property type="term" value="C:Cul4A-RING E3 ubiquitin ligase complex"/>
    <property type="evidence" value="ECO:0007669"/>
    <property type="project" value="TreeGrafter"/>
</dbReference>
<organism evidence="7 8">
    <name type="scientific">Myriangium duriaei CBS 260.36</name>
    <dbReference type="NCBI Taxonomy" id="1168546"/>
    <lineage>
        <taxon>Eukaryota</taxon>
        <taxon>Fungi</taxon>
        <taxon>Dikarya</taxon>
        <taxon>Ascomycota</taxon>
        <taxon>Pezizomycotina</taxon>
        <taxon>Dothideomycetes</taxon>
        <taxon>Dothideomycetidae</taxon>
        <taxon>Myriangiales</taxon>
        <taxon>Myriangiaceae</taxon>
        <taxon>Myriangium</taxon>
    </lineage>
</organism>
<dbReference type="SUPFAM" id="SSF50978">
    <property type="entry name" value="WD40 repeat-like"/>
    <property type="match status" value="1"/>
</dbReference>
<name>A0A9P4J8L5_9PEZI</name>
<dbReference type="AlphaFoldDB" id="A0A9P4J8L5"/>
<dbReference type="PRINTS" id="PR00320">
    <property type="entry name" value="GPROTEINBRPT"/>
</dbReference>
<dbReference type="InterPro" id="IPR020472">
    <property type="entry name" value="WD40_PAC1"/>
</dbReference>
<feature type="region of interest" description="Disordered" evidence="6">
    <location>
        <begin position="425"/>
        <end position="445"/>
    </location>
</feature>
<dbReference type="InterPro" id="IPR001680">
    <property type="entry name" value="WD40_rpt"/>
</dbReference>
<dbReference type="PANTHER" id="PTHR46202:SF1">
    <property type="entry name" value="DNA EXCISION REPAIR PROTEIN ERCC-8"/>
    <property type="match status" value="1"/>
</dbReference>
<sequence length="465" mass="50902">MNNFLLSRALGSISHQSLAEAQNDRLIHSFHASNKIKLTYKSRDQGSKNENNDPDDLKTREVAHPAGVNSITIDRFEGRYLLSGGADASIAVWDLEAAQPDEDQVVTHHPLGQVTKTSQQHGAGITHLSFYPFDSLAFLSSSYDHSLKLYSSETLTSSASFDLASVVYSHALSPVASHLLVACATQHPAVRLVDLKSGASTHSLAGHGGAVMSVAWHPKHEHLLVSGATDGSARVWDIRRSASSLGVLDMDDSTGIVGLTSMGVDVRRRQRGKAHNAPVNGVLWTEEGDFIITSGQDQTMRVWDSSSGANTLVNFGPSLRNSHNSTLLPLISPTRLAGKGREVIMYPNPRELMIFELHTGKLLSKLRTPSYASSHTAVDAGKGTRNVLNRTTSLAWRAHNVEVYSAHTDGTIRCWQPRTWEDSVADREVESDSEDEGIAERERKRKREELDDIIDGLTKKKVTFT</sequence>
<evidence type="ECO:0000313" key="8">
    <source>
        <dbReference type="Proteomes" id="UP000799439"/>
    </source>
</evidence>
<dbReference type="SMART" id="SM00320">
    <property type="entry name" value="WD40"/>
    <property type="match status" value="5"/>
</dbReference>
<dbReference type="Gene3D" id="2.130.10.10">
    <property type="entry name" value="YVTN repeat-like/Quinoprotein amine dehydrogenase"/>
    <property type="match status" value="1"/>
</dbReference>
<feature type="repeat" description="WD" evidence="5">
    <location>
        <begin position="204"/>
        <end position="246"/>
    </location>
</feature>
<keyword evidence="4" id="KW-0234">DNA repair</keyword>
<dbReference type="InterPro" id="IPR036322">
    <property type="entry name" value="WD40_repeat_dom_sf"/>
</dbReference>
<dbReference type="PROSITE" id="PS50082">
    <property type="entry name" value="WD_REPEATS_2"/>
    <property type="match status" value="3"/>
</dbReference>
<dbReference type="GO" id="GO:0000109">
    <property type="term" value="C:nucleotide-excision repair complex"/>
    <property type="evidence" value="ECO:0007669"/>
    <property type="project" value="TreeGrafter"/>
</dbReference>
<evidence type="ECO:0000256" key="6">
    <source>
        <dbReference type="SAM" id="MobiDB-lite"/>
    </source>
</evidence>
<dbReference type="EMBL" id="ML996081">
    <property type="protein sequence ID" value="KAF2156816.1"/>
    <property type="molecule type" value="Genomic_DNA"/>
</dbReference>
<dbReference type="GO" id="GO:0006283">
    <property type="term" value="P:transcription-coupled nucleotide-excision repair"/>
    <property type="evidence" value="ECO:0007669"/>
    <property type="project" value="InterPro"/>
</dbReference>
<dbReference type="GO" id="GO:0043161">
    <property type="term" value="P:proteasome-mediated ubiquitin-dependent protein catabolic process"/>
    <property type="evidence" value="ECO:0007669"/>
    <property type="project" value="TreeGrafter"/>
</dbReference>
<evidence type="ECO:0000256" key="1">
    <source>
        <dbReference type="ARBA" id="ARBA00022574"/>
    </source>
</evidence>
<protein>
    <submittedName>
        <fullName evidence="7">WD40 repeat-like protein</fullName>
    </submittedName>
</protein>
<dbReference type="PROSITE" id="PS50294">
    <property type="entry name" value="WD_REPEATS_REGION"/>
    <property type="match status" value="3"/>
</dbReference>
<reference evidence="7" key="1">
    <citation type="journal article" date="2020" name="Stud. Mycol.">
        <title>101 Dothideomycetes genomes: a test case for predicting lifestyles and emergence of pathogens.</title>
        <authorList>
            <person name="Haridas S."/>
            <person name="Albert R."/>
            <person name="Binder M."/>
            <person name="Bloem J."/>
            <person name="Labutti K."/>
            <person name="Salamov A."/>
            <person name="Andreopoulos B."/>
            <person name="Baker S."/>
            <person name="Barry K."/>
            <person name="Bills G."/>
            <person name="Bluhm B."/>
            <person name="Cannon C."/>
            <person name="Castanera R."/>
            <person name="Culley D."/>
            <person name="Daum C."/>
            <person name="Ezra D."/>
            <person name="Gonzalez J."/>
            <person name="Henrissat B."/>
            <person name="Kuo A."/>
            <person name="Liang C."/>
            <person name="Lipzen A."/>
            <person name="Lutzoni F."/>
            <person name="Magnuson J."/>
            <person name="Mondo S."/>
            <person name="Nolan M."/>
            <person name="Ohm R."/>
            <person name="Pangilinan J."/>
            <person name="Park H.-J."/>
            <person name="Ramirez L."/>
            <person name="Alfaro M."/>
            <person name="Sun H."/>
            <person name="Tritt A."/>
            <person name="Yoshinaga Y."/>
            <person name="Zwiers L.-H."/>
            <person name="Turgeon B."/>
            <person name="Goodwin S."/>
            <person name="Spatafora J."/>
            <person name="Crous P."/>
            <person name="Grigoriev I."/>
        </authorList>
    </citation>
    <scope>NUCLEOTIDE SEQUENCE</scope>
    <source>
        <strain evidence="7">CBS 260.36</strain>
    </source>
</reference>
<dbReference type="PROSITE" id="PS00678">
    <property type="entry name" value="WD_REPEATS_1"/>
    <property type="match status" value="3"/>
</dbReference>
<keyword evidence="2" id="KW-0677">Repeat</keyword>
<comment type="caution">
    <text evidence="7">The sequence shown here is derived from an EMBL/GenBank/DDBJ whole genome shotgun (WGS) entry which is preliminary data.</text>
</comment>
<feature type="repeat" description="WD" evidence="5">
    <location>
        <begin position="272"/>
        <end position="313"/>
    </location>
</feature>
<dbReference type="InterPro" id="IPR015943">
    <property type="entry name" value="WD40/YVTN_repeat-like_dom_sf"/>
</dbReference>
<keyword evidence="8" id="KW-1185">Reference proteome</keyword>
<feature type="repeat" description="WD" evidence="5">
    <location>
        <begin position="61"/>
        <end position="103"/>
    </location>
</feature>
<accession>A0A9P4J8L5</accession>